<dbReference type="AlphaFoldDB" id="A0A955HWL7"/>
<protein>
    <recommendedName>
        <fullName evidence="6">CCA-adding enzyme C-terminal domain-containing protein</fullName>
    </recommendedName>
</protein>
<sequence>SSFKPEEIEKLQERISAVREQDMALKVSDLRISGEDIMKLGVKKGPEVGNILEYLLAVVIEEPILNSHESLLRETKDYLAGKIKEVIPLR</sequence>
<keyword evidence="4" id="KW-0460">Magnesium</keyword>
<organism evidence="7 8">
    <name type="scientific">Candidatus Dojkabacteria bacterium</name>
    <dbReference type="NCBI Taxonomy" id="2099670"/>
    <lineage>
        <taxon>Bacteria</taxon>
        <taxon>Candidatus Dojkabacteria</taxon>
    </lineage>
</organism>
<evidence type="ECO:0000313" key="7">
    <source>
        <dbReference type="EMBL" id="MCA9374740.1"/>
    </source>
</evidence>
<evidence type="ECO:0000256" key="2">
    <source>
        <dbReference type="ARBA" id="ARBA00022695"/>
    </source>
</evidence>
<dbReference type="GO" id="GO:0003723">
    <property type="term" value="F:RNA binding"/>
    <property type="evidence" value="ECO:0007669"/>
    <property type="project" value="UniProtKB-KW"/>
</dbReference>
<accession>A0A955HWL7</accession>
<feature type="non-terminal residue" evidence="7">
    <location>
        <position position="1"/>
    </location>
</feature>
<evidence type="ECO:0000256" key="4">
    <source>
        <dbReference type="ARBA" id="ARBA00022842"/>
    </source>
</evidence>
<comment type="caution">
    <text evidence="7">The sequence shown here is derived from an EMBL/GenBank/DDBJ whole genome shotgun (WGS) entry which is preliminary data.</text>
</comment>
<dbReference type="Gene3D" id="1.10.246.80">
    <property type="match status" value="1"/>
</dbReference>
<evidence type="ECO:0000256" key="5">
    <source>
        <dbReference type="ARBA" id="ARBA00022884"/>
    </source>
</evidence>
<dbReference type="SUPFAM" id="SSF81891">
    <property type="entry name" value="Poly A polymerase C-terminal region-like"/>
    <property type="match status" value="1"/>
</dbReference>
<name>A0A955HWL7_9BACT</name>
<keyword evidence="5" id="KW-0694">RNA-binding</keyword>
<evidence type="ECO:0000256" key="3">
    <source>
        <dbReference type="ARBA" id="ARBA00022723"/>
    </source>
</evidence>
<dbReference type="GO" id="GO:0016779">
    <property type="term" value="F:nucleotidyltransferase activity"/>
    <property type="evidence" value="ECO:0007669"/>
    <property type="project" value="UniProtKB-KW"/>
</dbReference>
<dbReference type="Proteomes" id="UP000748332">
    <property type="component" value="Unassembled WGS sequence"/>
</dbReference>
<keyword evidence="3" id="KW-0479">Metal-binding</keyword>
<keyword evidence="2" id="KW-0548">Nucleotidyltransferase</keyword>
<keyword evidence="1" id="KW-0819">tRNA processing</keyword>
<dbReference type="GO" id="GO:0046872">
    <property type="term" value="F:metal ion binding"/>
    <property type="evidence" value="ECO:0007669"/>
    <property type="project" value="UniProtKB-KW"/>
</dbReference>
<gene>
    <name evidence="7" type="ORF">KC622_00245</name>
</gene>
<dbReference type="Pfam" id="PF13735">
    <property type="entry name" value="tRNA_NucTran2_2"/>
    <property type="match status" value="1"/>
</dbReference>
<evidence type="ECO:0000256" key="1">
    <source>
        <dbReference type="ARBA" id="ARBA00022694"/>
    </source>
</evidence>
<dbReference type="InterPro" id="IPR032810">
    <property type="entry name" value="CCA-adding_enz_C"/>
</dbReference>
<keyword evidence="2" id="KW-0808">Transferase</keyword>
<reference evidence="7" key="1">
    <citation type="submission" date="2020-04" db="EMBL/GenBank/DDBJ databases">
        <authorList>
            <person name="Zhang T."/>
        </authorList>
    </citation>
    <scope>NUCLEOTIDE SEQUENCE</scope>
    <source>
        <strain evidence="7">HKST-UBA16</strain>
    </source>
</reference>
<dbReference type="GO" id="GO:0008033">
    <property type="term" value="P:tRNA processing"/>
    <property type="evidence" value="ECO:0007669"/>
    <property type="project" value="UniProtKB-KW"/>
</dbReference>
<evidence type="ECO:0000313" key="8">
    <source>
        <dbReference type="Proteomes" id="UP000748332"/>
    </source>
</evidence>
<feature type="domain" description="CCA-adding enzyme C-terminal" evidence="6">
    <location>
        <begin position="10"/>
        <end position="73"/>
    </location>
</feature>
<proteinExistence type="predicted"/>
<evidence type="ECO:0000259" key="6">
    <source>
        <dbReference type="Pfam" id="PF13735"/>
    </source>
</evidence>
<dbReference type="EMBL" id="JAGQLM010000012">
    <property type="protein sequence ID" value="MCA9374740.1"/>
    <property type="molecule type" value="Genomic_DNA"/>
</dbReference>
<reference evidence="7" key="2">
    <citation type="journal article" date="2021" name="Microbiome">
        <title>Successional dynamics and alternative stable states in a saline activated sludge microbial community over 9 years.</title>
        <authorList>
            <person name="Wang Y."/>
            <person name="Ye J."/>
            <person name="Ju F."/>
            <person name="Liu L."/>
            <person name="Boyd J.A."/>
            <person name="Deng Y."/>
            <person name="Parks D.H."/>
            <person name="Jiang X."/>
            <person name="Yin X."/>
            <person name="Woodcroft B.J."/>
            <person name="Tyson G.W."/>
            <person name="Hugenholtz P."/>
            <person name="Polz M.F."/>
            <person name="Zhang T."/>
        </authorList>
    </citation>
    <scope>NUCLEOTIDE SEQUENCE</scope>
    <source>
        <strain evidence="7">HKST-UBA16</strain>
    </source>
</reference>